<evidence type="ECO:0000313" key="8">
    <source>
        <dbReference type="Proteomes" id="UP000654913"/>
    </source>
</evidence>
<organism evidence="7 8">
    <name type="scientific">Aspergillus puulaauensis</name>
    <dbReference type="NCBI Taxonomy" id="1220207"/>
    <lineage>
        <taxon>Eukaryota</taxon>
        <taxon>Fungi</taxon>
        <taxon>Dikarya</taxon>
        <taxon>Ascomycota</taxon>
        <taxon>Pezizomycotina</taxon>
        <taxon>Eurotiomycetes</taxon>
        <taxon>Eurotiomycetidae</taxon>
        <taxon>Eurotiales</taxon>
        <taxon>Aspergillaceae</taxon>
        <taxon>Aspergillus</taxon>
    </lineage>
</organism>
<dbReference type="GeneID" id="64973107"/>
<evidence type="ECO:0000256" key="5">
    <source>
        <dbReference type="SAM" id="MobiDB-lite"/>
    </source>
</evidence>
<dbReference type="EMBL" id="AP024445">
    <property type="protein sequence ID" value="BCS23102.1"/>
    <property type="molecule type" value="Genomic_DNA"/>
</dbReference>
<accession>A0A7R7XKX8</accession>
<keyword evidence="8" id="KW-1185">Reference proteome</keyword>
<dbReference type="InterPro" id="IPR053157">
    <property type="entry name" value="Sterol_Uptake_Regulator"/>
</dbReference>
<dbReference type="KEGG" id="apuu:APUU_31327A"/>
<evidence type="ECO:0000256" key="1">
    <source>
        <dbReference type="ARBA" id="ARBA00023015"/>
    </source>
</evidence>
<reference evidence="7" key="1">
    <citation type="submission" date="2021-01" db="EMBL/GenBank/DDBJ databases">
        <authorList>
            <consortium name="Aspergillus puulaauensis MK2 genome sequencing consortium"/>
            <person name="Kazuki M."/>
            <person name="Futagami T."/>
        </authorList>
    </citation>
    <scope>NUCLEOTIDE SEQUENCE</scope>
    <source>
        <strain evidence="7">MK2</strain>
    </source>
</reference>
<keyword evidence="1" id="KW-0805">Transcription regulation</keyword>
<dbReference type="AlphaFoldDB" id="A0A7R7XKX8"/>
<dbReference type="PANTHER" id="PTHR47784">
    <property type="entry name" value="STEROL UPTAKE CONTROL PROTEIN 2"/>
    <property type="match status" value="1"/>
</dbReference>
<feature type="domain" description="Zn(2)-C6 fungal-type" evidence="6">
    <location>
        <begin position="14"/>
        <end position="44"/>
    </location>
</feature>
<dbReference type="SUPFAM" id="SSF57701">
    <property type="entry name" value="Zn2/Cys6 DNA-binding domain"/>
    <property type="match status" value="1"/>
</dbReference>
<evidence type="ECO:0000259" key="6">
    <source>
        <dbReference type="PROSITE" id="PS50048"/>
    </source>
</evidence>
<dbReference type="OrthoDB" id="5295362at2759"/>
<evidence type="ECO:0000256" key="2">
    <source>
        <dbReference type="ARBA" id="ARBA00023125"/>
    </source>
</evidence>
<dbReference type="Pfam" id="PF11951">
    <property type="entry name" value="Fungal_trans_2"/>
    <property type="match status" value="1"/>
</dbReference>
<dbReference type="InterPro" id="IPR021858">
    <property type="entry name" value="Fun_TF"/>
</dbReference>
<keyword evidence="4" id="KW-0539">Nucleus</keyword>
<dbReference type="SMART" id="SM00066">
    <property type="entry name" value="GAL4"/>
    <property type="match status" value="1"/>
</dbReference>
<dbReference type="Proteomes" id="UP000654913">
    <property type="component" value="Chromosome 3"/>
</dbReference>
<dbReference type="PROSITE" id="PS50048">
    <property type="entry name" value="ZN2_CY6_FUNGAL_2"/>
    <property type="match status" value="1"/>
</dbReference>
<dbReference type="InterPro" id="IPR001138">
    <property type="entry name" value="Zn2Cys6_DnaBD"/>
</dbReference>
<evidence type="ECO:0000256" key="3">
    <source>
        <dbReference type="ARBA" id="ARBA00023163"/>
    </source>
</evidence>
<dbReference type="RefSeq" id="XP_041555296.1">
    <property type="nucleotide sequence ID" value="XM_041702519.1"/>
</dbReference>
<dbReference type="PANTHER" id="PTHR47784:SF10">
    <property type="entry name" value="TRANSCRIPTION FACTOR, PUTATIVE (AFU_ORTHOLOGUE AFUA_6G14150)-RELATED"/>
    <property type="match status" value="1"/>
</dbReference>
<proteinExistence type="predicted"/>
<name>A0A7R7XKX8_9EURO</name>
<dbReference type="Pfam" id="PF00172">
    <property type="entry name" value="Zn_clus"/>
    <property type="match status" value="1"/>
</dbReference>
<dbReference type="GO" id="GO:0008270">
    <property type="term" value="F:zinc ion binding"/>
    <property type="evidence" value="ECO:0007669"/>
    <property type="project" value="InterPro"/>
</dbReference>
<dbReference type="InterPro" id="IPR036864">
    <property type="entry name" value="Zn2-C6_fun-type_DNA-bd_sf"/>
</dbReference>
<dbReference type="GO" id="GO:0001228">
    <property type="term" value="F:DNA-binding transcription activator activity, RNA polymerase II-specific"/>
    <property type="evidence" value="ECO:0007669"/>
    <property type="project" value="TreeGrafter"/>
</dbReference>
<protein>
    <recommendedName>
        <fullName evidence="6">Zn(2)-C6 fungal-type domain-containing protein</fullName>
    </recommendedName>
</protein>
<dbReference type="Gene3D" id="4.10.240.10">
    <property type="entry name" value="Zn(2)-C6 fungal-type DNA-binding domain"/>
    <property type="match status" value="1"/>
</dbReference>
<feature type="compositionally biased region" description="Polar residues" evidence="5">
    <location>
        <begin position="48"/>
        <end position="59"/>
    </location>
</feature>
<keyword evidence="3" id="KW-0804">Transcription</keyword>
<keyword evidence="2" id="KW-0238">DNA-binding</keyword>
<gene>
    <name evidence="7" type="ORF">APUU_31327A</name>
</gene>
<evidence type="ECO:0000313" key="7">
    <source>
        <dbReference type="EMBL" id="BCS23102.1"/>
    </source>
</evidence>
<dbReference type="CDD" id="cd00067">
    <property type="entry name" value="GAL4"/>
    <property type="match status" value="1"/>
</dbReference>
<reference evidence="7" key="2">
    <citation type="submission" date="2021-02" db="EMBL/GenBank/DDBJ databases">
        <title>Aspergillus puulaauensis MK2 genome sequence.</title>
        <authorList>
            <person name="Futagami T."/>
            <person name="Mori K."/>
            <person name="Kadooka C."/>
            <person name="Tanaka T."/>
        </authorList>
    </citation>
    <scope>NUCLEOTIDE SEQUENCE</scope>
    <source>
        <strain evidence="7">MK2</strain>
    </source>
</reference>
<feature type="region of interest" description="Disordered" evidence="5">
    <location>
        <begin position="48"/>
        <end position="69"/>
    </location>
</feature>
<sequence>MMPPLRAHRKSRTGCLQCRKRRVKCDENGHPCGNCAFRHVECTYPSRSSPDLQPSQNAAQDRPSEGQPLALLDPSNKLLLELMHKFSTETYKSFFVDPADLHIWQSVIPRRALDHDFLLDGLLSVAALHTASSSDRQTARPYLDAAMDFQSRGLKPFQNAIQNISPENCDAVFVHSMITIVNGIVFPQIAARVTEVDSSTVLENIFTLFKLVQGTAEISKLTGPWLQKSSLIPKDFWGASSDSILDTEIEQALTRLRDLNRRENIEHPPRHGHIEFAISRLRQCFQRFFRFRDPASVVTWLAIVDGEFVDYLHKEEPLPILVMVHWGVLLAELDGEVWWASKSGKALVADALGILDRGEVDFGIASSWPREKVGL</sequence>
<dbReference type="GO" id="GO:0003677">
    <property type="term" value="F:DNA binding"/>
    <property type="evidence" value="ECO:0007669"/>
    <property type="project" value="UniProtKB-KW"/>
</dbReference>
<dbReference type="PROSITE" id="PS00463">
    <property type="entry name" value="ZN2_CY6_FUNGAL_1"/>
    <property type="match status" value="1"/>
</dbReference>
<evidence type="ECO:0000256" key="4">
    <source>
        <dbReference type="ARBA" id="ARBA00023242"/>
    </source>
</evidence>